<keyword evidence="2" id="KW-1185">Reference proteome</keyword>
<dbReference type="KEGG" id="csol:105366102"/>
<reference evidence="3" key="1">
    <citation type="submission" date="2025-08" db="UniProtKB">
        <authorList>
            <consortium name="RefSeq"/>
        </authorList>
    </citation>
    <scope>IDENTIFICATION</scope>
</reference>
<name>A0AAJ6YR73_9HYME</name>
<organism evidence="2 3">
    <name type="scientific">Ceratosolen solmsi marchali</name>
    <dbReference type="NCBI Taxonomy" id="326594"/>
    <lineage>
        <taxon>Eukaryota</taxon>
        <taxon>Metazoa</taxon>
        <taxon>Ecdysozoa</taxon>
        <taxon>Arthropoda</taxon>
        <taxon>Hexapoda</taxon>
        <taxon>Insecta</taxon>
        <taxon>Pterygota</taxon>
        <taxon>Neoptera</taxon>
        <taxon>Endopterygota</taxon>
        <taxon>Hymenoptera</taxon>
        <taxon>Apocrita</taxon>
        <taxon>Proctotrupomorpha</taxon>
        <taxon>Chalcidoidea</taxon>
        <taxon>Agaonidae</taxon>
        <taxon>Agaoninae</taxon>
        <taxon>Ceratosolen</taxon>
    </lineage>
</organism>
<evidence type="ECO:0000313" key="3">
    <source>
        <dbReference type="RefSeq" id="XP_011502728.1"/>
    </source>
</evidence>
<dbReference type="GeneID" id="105366102"/>
<dbReference type="Proteomes" id="UP000695007">
    <property type="component" value="Unplaced"/>
</dbReference>
<sequence>MALIMKLSSIPVSAYILLNNNNGNNNSGNNNNSRTAATTAQQQEQQQQQQQEQQHQQQTTESSATTPPTSIASTSICAGSTSNITRSVSAPVGSRPEISSTSSNTTTVGQRSRLYRNQSRTEAIKNYIKRETATFFGVNEESEAVEKQKWLDRRRRMALRKYGTLLPQYRPPDPDITKDVPDSMEIPDSVTLRKWQRPVRRKDSVARMTLSGLQYMVDTLRRQRPLETSATQGDSRSFPPSVIQVVETPTADAAVDDDEEEETFFQAPLAMVVSAAPTTDQENETQLMEDLGATAIVTEDADGAGDTSVIDASEGIGRIWSPSTIVVMDKRTADRASVDCQTRRSRAISTRDHYTLRIPVEFDY</sequence>
<accession>A0AAJ6YR73</accession>
<feature type="compositionally biased region" description="Polar residues" evidence="1">
    <location>
        <begin position="97"/>
        <end position="117"/>
    </location>
</feature>
<dbReference type="AlphaFoldDB" id="A0AAJ6YR73"/>
<gene>
    <name evidence="3" type="primary">LOC105366102</name>
</gene>
<feature type="region of interest" description="Disordered" evidence="1">
    <location>
        <begin position="23"/>
        <end position="117"/>
    </location>
</feature>
<feature type="compositionally biased region" description="Low complexity" evidence="1">
    <location>
        <begin position="23"/>
        <end position="66"/>
    </location>
</feature>
<feature type="compositionally biased region" description="Polar residues" evidence="1">
    <location>
        <begin position="67"/>
        <end position="88"/>
    </location>
</feature>
<evidence type="ECO:0000313" key="2">
    <source>
        <dbReference type="Proteomes" id="UP000695007"/>
    </source>
</evidence>
<protein>
    <submittedName>
        <fullName evidence="3">Uncharacterized protein LOC105366102</fullName>
    </submittedName>
</protein>
<proteinExistence type="predicted"/>
<dbReference type="RefSeq" id="XP_011502728.1">
    <property type="nucleotide sequence ID" value="XM_011504426.1"/>
</dbReference>
<evidence type="ECO:0000256" key="1">
    <source>
        <dbReference type="SAM" id="MobiDB-lite"/>
    </source>
</evidence>